<organism evidence="2 3">
    <name type="scientific">Coniochaeta hoffmannii</name>
    <dbReference type="NCBI Taxonomy" id="91930"/>
    <lineage>
        <taxon>Eukaryota</taxon>
        <taxon>Fungi</taxon>
        <taxon>Dikarya</taxon>
        <taxon>Ascomycota</taxon>
        <taxon>Pezizomycotina</taxon>
        <taxon>Sordariomycetes</taxon>
        <taxon>Sordariomycetidae</taxon>
        <taxon>Coniochaetales</taxon>
        <taxon>Coniochaetaceae</taxon>
        <taxon>Coniochaeta</taxon>
    </lineage>
</organism>
<dbReference type="AlphaFoldDB" id="A0AA38S8R0"/>
<keyword evidence="3" id="KW-1185">Reference proteome</keyword>
<proteinExistence type="predicted"/>
<dbReference type="EMBL" id="JANBVN010000064">
    <property type="protein sequence ID" value="KAJ9151490.1"/>
    <property type="molecule type" value="Genomic_DNA"/>
</dbReference>
<feature type="chain" id="PRO_5041274678" evidence="1">
    <location>
        <begin position="19"/>
        <end position="553"/>
    </location>
</feature>
<accession>A0AA38S8R0</accession>
<protein>
    <submittedName>
        <fullName evidence="2">Uncharacterized protein</fullName>
    </submittedName>
</protein>
<dbReference type="Proteomes" id="UP001174691">
    <property type="component" value="Unassembled WGS sequence"/>
</dbReference>
<sequence length="553" mass="60970">MLFSSLFLHVVLVRSVVAENTIQQICGGLTGVLGCTKKIDIPVSAEAKMCPNKVPEYVNCKTKTKYRYPCPTWKKPGRMCDGWTCVPGTREKWVDLPCGIKIITKKVDLCGMVRGAMGNLGKQIIEKAGAMCNCFPQVLGMLGDELFKTVENGVDLSAAVSTMIKNVIKLQKCLIDNGFDIKDNRAEVMAGDLSPAGGWTVLTAQEVDIATYGELAAAISPCFVGACDLDLIRSFFTNYLTNSQELMADKLVVVLNGWVNIYDNAEQKIISIGNAAEDLVAHIKTVPSKIEEIAGRVCEGKACPNPSVSRFIEKVTEAVTTVQSFQDVRTATETILGTVPKLVDLTRSTIEVAESIPDAKYFVELILTGKLTKVTDILESIKIITEFPKLVGQLQTAISSIVDFINKYGDGSESATALLDEVFSPAWETELLDPAANISAELRDAVLEIQEVVRLDVQEPFRNVTGAIRALEDVLDTLPFKRGRLSVKSDVSSYRRWSTVSMDMPCTRQKRAHFEVAGFKGSFDYPEFYACLYGPKEVPWPNHHIPYIKFRFD</sequence>
<evidence type="ECO:0000313" key="3">
    <source>
        <dbReference type="Proteomes" id="UP001174691"/>
    </source>
</evidence>
<comment type="caution">
    <text evidence="2">The sequence shown here is derived from an EMBL/GenBank/DDBJ whole genome shotgun (WGS) entry which is preliminary data.</text>
</comment>
<evidence type="ECO:0000256" key="1">
    <source>
        <dbReference type="SAM" id="SignalP"/>
    </source>
</evidence>
<gene>
    <name evidence="2" type="ORF">NKR19_g4886</name>
</gene>
<name>A0AA38S8R0_9PEZI</name>
<evidence type="ECO:0000313" key="2">
    <source>
        <dbReference type="EMBL" id="KAJ9151490.1"/>
    </source>
</evidence>
<reference evidence="2" key="1">
    <citation type="submission" date="2022-07" db="EMBL/GenBank/DDBJ databases">
        <title>Fungi with potential for degradation of polypropylene.</title>
        <authorList>
            <person name="Gostincar C."/>
        </authorList>
    </citation>
    <scope>NUCLEOTIDE SEQUENCE</scope>
    <source>
        <strain evidence="2">EXF-13287</strain>
    </source>
</reference>
<keyword evidence="1" id="KW-0732">Signal</keyword>
<feature type="signal peptide" evidence="1">
    <location>
        <begin position="1"/>
        <end position="18"/>
    </location>
</feature>